<gene>
    <name evidence="1" type="ORF">L1987_77729</name>
</gene>
<comment type="caution">
    <text evidence="1">The sequence shown here is derived from an EMBL/GenBank/DDBJ whole genome shotgun (WGS) entry which is preliminary data.</text>
</comment>
<keyword evidence="2" id="KW-1185">Reference proteome</keyword>
<evidence type="ECO:0000313" key="1">
    <source>
        <dbReference type="EMBL" id="KAI3694758.1"/>
    </source>
</evidence>
<evidence type="ECO:0000313" key="2">
    <source>
        <dbReference type="Proteomes" id="UP001056120"/>
    </source>
</evidence>
<protein>
    <submittedName>
        <fullName evidence="1">Uncharacterized protein</fullName>
    </submittedName>
</protein>
<dbReference type="Proteomes" id="UP001056120">
    <property type="component" value="Linkage Group LG26"/>
</dbReference>
<name>A0ACB8ZBP9_9ASTR</name>
<organism evidence="1 2">
    <name type="scientific">Smallanthus sonchifolius</name>
    <dbReference type="NCBI Taxonomy" id="185202"/>
    <lineage>
        <taxon>Eukaryota</taxon>
        <taxon>Viridiplantae</taxon>
        <taxon>Streptophyta</taxon>
        <taxon>Embryophyta</taxon>
        <taxon>Tracheophyta</taxon>
        <taxon>Spermatophyta</taxon>
        <taxon>Magnoliopsida</taxon>
        <taxon>eudicotyledons</taxon>
        <taxon>Gunneridae</taxon>
        <taxon>Pentapetalae</taxon>
        <taxon>asterids</taxon>
        <taxon>campanulids</taxon>
        <taxon>Asterales</taxon>
        <taxon>Asteraceae</taxon>
        <taxon>Asteroideae</taxon>
        <taxon>Heliantheae alliance</taxon>
        <taxon>Millerieae</taxon>
        <taxon>Smallanthus</taxon>
    </lineage>
</organism>
<sequence length="219" mass="24119">MNVNLWLAFMAFLICNCLVIWAIEVMDQESKSTSSQGIGTIFWLIILTIFSAKKEKLASNLSRFVLFVWLIMVLILITSYTATLTSLLTIEQFEAASKGGIVGIHEGGKHGGADAIVDEVPYIKMFLSKYSNGDSAMVPSEPVTSGFGFIFAKGSPLVADMSREIAKIREDGTLKNLEKKWFDTEFPVLPQNSSPKTKIISLESCSGMKFNGYYMASLA</sequence>
<accession>A0ACB8ZBP9</accession>
<reference evidence="2" key="1">
    <citation type="journal article" date="2022" name="Mol. Ecol. Resour.">
        <title>The genomes of chicory, endive, great burdock and yacon provide insights into Asteraceae palaeo-polyploidization history and plant inulin production.</title>
        <authorList>
            <person name="Fan W."/>
            <person name="Wang S."/>
            <person name="Wang H."/>
            <person name="Wang A."/>
            <person name="Jiang F."/>
            <person name="Liu H."/>
            <person name="Zhao H."/>
            <person name="Xu D."/>
            <person name="Zhang Y."/>
        </authorList>
    </citation>
    <scope>NUCLEOTIDE SEQUENCE [LARGE SCALE GENOMIC DNA]</scope>
    <source>
        <strain evidence="2">cv. Yunnan</strain>
    </source>
</reference>
<dbReference type="EMBL" id="CM042043">
    <property type="protein sequence ID" value="KAI3694758.1"/>
    <property type="molecule type" value="Genomic_DNA"/>
</dbReference>
<reference evidence="1 2" key="2">
    <citation type="journal article" date="2022" name="Mol. Ecol. Resour.">
        <title>The genomes of chicory, endive, great burdock and yacon provide insights into Asteraceae paleo-polyploidization history and plant inulin production.</title>
        <authorList>
            <person name="Fan W."/>
            <person name="Wang S."/>
            <person name="Wang H."/>
            <person name="Wang A."/>
            <person name="Jiang F."/>
            <person name="Liu H."/>
            <person name="Zhao H."/>
            <person name="Xu D."/>
            <person name="Zhang Y."/>
        </authorList>
    </citation>
    <scope>NUCLEOTIDE SEQUENCE [LARGE SCALE GENOMIC DNA]</scope>
    <source>
        <strain evidence="2">cv. Yunnan</strain>
        <tissue evidence="1">Leaves</tissue>
    </source>
</reference>
<proteinExistence type="predicted"/>